<dbReference type="EMBL" id="CAJNRE010002144">
    <property type="protein sequence ID" value="CAF1967611.1"/>
    <property type="molecule type" value="Genomic_DNA"/>
</dbReference>
<feature type="non-terminal residue" evidence="1">
    <location>
        <position position="74"/>
    </location>
</feature>
<accession>A0A816LYQ9</accession>
<dbReference type="AlphaFoldDB" id="A0A816LYQ9"/>
<reference evidence="1" key="1">
    <citation type="submission" date="2021-02" db="EMBL/GenBank/DDBJ databases">
        <authorList>
            <person name="Nowell W R."/>
        </authorList>
    </citation>
    <scope>NUCLEOTIDE SEQUENCE</scope>
</reference>
<comment type="caution">
    <text evidence="1">The sequence shown here is derived from an EMBL/GenBank/DDBJ whole genome shotgun (WGS) entry which is preliminary data.</text>
</comment>
<evidence type="ECO:0000313" key="1">
    <source>
        <dbReference type="EMBL" id="CAF1967611.1"/>
    </source>
</evidence>
<organism evidence="1 2">
    <name type="scientific">Rotaria magnacalcarata</name>
    <dbReference type="NCBI Taxonomy" id="392030"/>
    <lineage>
        <taxon>Eukaryota</taxon>
        <taxon>Metazoa</taxon>
        <taxon>Spiralia</taxon>
        <taxon>Gnathifera</taxon>
        <taxon>Rotifera</taxon>
        <taxon>Eurotatoria</taxon>
        <taxon>Bdelloidea</taxon>
        <taxon>Philodinida</taxon>
        <taxon>Philodinidae</taxon>
        <taxon>Rotaria</taxon>
    </lineage>
</organism>
<evidence type="ECO:0000313" key="2">
    <source>
        <dbReference type="Proteomes" id="UP000663824"/>
    </source>
</evidence>
<dbReference type="Proteomes" id="UP000663824">
    <property type="component" value="Unassembled WGS sequence"/>
</dbReference>
<gene>
    <name evidence="1" type="ORF">MBJ925_LOCUS6658</name>
</gene>
<protein>
    <submittedName>
        <fullName evidence="1">Uncharacterized protein</fullName>
    </submittedName>
</protein>
<name>A0A816LYQ9_9BILA</name>
<proteinExistence type="predicted"/>
<sequence>MIDPLSSDHLNLNIQINVNIILIKNKNRILPNTNFASKPKITVRKTPLKEYHMIAIEQSGSSGLFELIHKKTRV</sequence>